<organism evidence="1 2">
    <name type="scientific">Lindgomyces ingoldianus</name>
    <dbReference type="NCBI Taxonomy" id="673940"/>
    <lineage>
        <taxon>Eukaryota</taxon>
        <taxon>Fungi</taxon>
        <taxon>Dikarya</taxon>
        <taxon>Ascomycota</taxon>
        <taxon>Pezizomycotina</taxon>
        <taxon>Dothideomycetes</taxon>
        <taxon>Pleosporomycetidae</taxon>
        <taxon>Pleosporales</taxon>
        <taxon>Lindgomycetaceae</taxon>
        <taxon>Lindgomyces</taxon>
    </lineage>
</organism>
<comment type="caution">
    <text evidence="1">The sequence shown here is derived from an EMBL/GenBank/DDBJ whole genome shotgun (WGS) entry which is preliminary data.</text>
</comment>
<gene>
    <name evidence="1" type="ORF">BDR25DRAFT_387725</name>
</gene>
<evidence type="ECO:0000313" key="1">
    <source>
        <dbReference type="EMBL" id="KAF2473464.1"/>
    </source>
</evidence>
<evidence type="ECO:0000313" key="2">
    <source>
        <dbReference type="Proteomes" id="UP000799755"/>
    </source>
</evidence>
<proteinExistence type="predicted"/>
<protein>
    <submittedName>
        <fullName evidence="1">Uncharacterized protein</fullName>
    </submittedName>
</protein>
<name>A0ACB6R2B4_9PLEO</name>
<keyword evidence="2" id="KW-1185">Reference proteome</keyword>
<sequence>MPSEKQASKRKPGPAASGNEKPPGKRSRVSRACDQCRIAREKCDGVQPTCFTCSTSTRACTYTTNPKKRGIQPGYIRTLELGLTWLFNNVPNAEVSLNKKLTQEGAASVLLGRDSNDANQLYKSWRRSQFCKDVDKLLSGQETLRQDESNSPESGDDDNDAQEMAHTSHSDPSFGHHDSISIPHIPLETMPLKAHKSDDVQATLLPSNRWRLFDVYFAHTHCWFPISEKHDLLKISYSYPDQGLALSSSMPSSGDHAELWSILAFASLQDMSSTGISETEPHSAPERLYDVARSLVPHETGAFELGHVKAFLILALVNISQSLPTAAWLLVGHAARILAGIQHRGSQCASLPRFKHVLAGCFLLDTVLAVQLQRRSYFQLSDIERIGKVDQDGLEEWQPWVGCLESGPSRYRSTMRAPVLSLSSFNYLVEVAGIMALSTPIGNSNPSPHEVIHRLELWKASLPATFDHIRNPTAAIPQTPPAMLLQLVYHCASLSLLSSQSSAMRILELLEQSRDVLGLIALPPLVQSLLEIIVRTRGFDISDQGSRMRFQKFRNEYIQIWSREWRSTPTRTAHSRHSFESSRVQIPTPESIQIQFNPPLIPPSIPNTKITRPPTSSTLLDDLLPDMNSATVPNRPHSLNISGSQPHLQDLTIPDFDGAFGAPILDHQNSVASRDLENFFDELASLDGAERLDNQPQFMQNLGFAPDANIADLGFGQLNSFLSRYILPNGEDHASLDQAHIFDGS</sequence>
<reference evidence="1" key="1">
    <citation type="journal article" date="2020" name="Stud. Mycol.">
        <title>101 Dothideomycetes genomes: a test case for predicting lifestyles and emergence of pathogens.</title>
        <authorList>
            <person name="Haridas S."/>
            <person name="Albert R."/>
            <person name="Binder M."/>
            <person name="Bloem J."/>
            <person name="Labutti K."/>
            <person name="Salamov A."/>
            <person name="Andreopoulos B."/>
            <person name="Baker S."/>
            <person name="Barry K."/>
            <person name="Bills G."/>
            <person name="Bluhm B."/>
            <person name="Cannon C."/>
            <person name="Castanera R."/>
            <person name="Culley D."/>
            <person name="Daum C."/>
            <person name="Ezra D."/>
            <person name="Gonzalez J."/>
            <person name="Henrissat B."/>
            <person name="Kuo A."/>
            <person name="Liang C."/>
            <person name="Lipzen A."/>
            <person name="Lutzoni F."/>
            <person name="Magnuson J."/>
            <person name="Mondo S."/>
            <person name="Nolan M."/>
            <person name="Ohm R."/>
            <person name="Pangilinan J."/>
            <person name="Park H.-J."/>
            <person name="Ramirez L."/>
            <person name="Alfaro M."/>
            <person name="Sun H."/>
            <person name="Tritt A."/>
            <person name="Yoshinaga Y."/>
            <person name="Zwiers L.-H."/>
            <person name="Turgeon B."/>
            <person name="Goodwin S."/>
            <person name="Spatafora J."/>
            <person name="Crous P."/>
            <person name="Grigoriev I."/>
        </authorList>
    </citation>
    <scope>NUCLEOTIDE SEQUENCE</scope>
    <source>
        <strain evidence="1">ATCC 200398</strain>
    </source>
</reference>
<dbReference type="Proteomes" id="UP000799755">
    <property type="component" value="Unassembled WGS sequence"/>
</dbReference>
<accession>A0ACB6R2B4</accession>
<dbReference type="EMBL" id="MU003500">
    <property type="protein sequence ID" value="KAF2473464.1"/>
    <property type="molecule type" value="Genomic_DNA"/>
</dbReference>